<evidence type="ECO:0000256" key="1">
    <source>
        <dbReference type="ARBA" id="ARBA00004477"/>
    </source>
</evidence>
<comment type="subcellular location">
    <subcellularLocation>
        <location evidence="1">Endoplasmic reticulum membrane</location>
        <topology evidence="1">Multi-pass membrane protein</topology>
    </subcellularLocation>
</comment>
<sequence length="403" mass="44925">MLTLLDTKLSKCNAVSVEESDQDVALEKSLQESRQCNWNWWREIIIHCDHKRRDFLCCFLGILITFSTNGFVLEKVASHRHIGEFSLTFMLCGLNALFALGIHRFTKEKSACAPHKQISVLGFFAFGSTVSSVIALRYMNFITRILGKSCKAIPIMVVGRWFGKVYRPEKYLSICILCIGVAIFLVGTRNPKVSIIGTQNTSSSHFNQVEPRNLLFGMITLLVSLGCDGVTGAMEDQFFSTFQIGTFHLMYFVNIWKCCFAAIGVILTGEFARVHESVESSVSTLLLLSASGALGQVFVFLTLSKFGALTTSIFGTCRKVVSVIVSVLYFGHILSQKQVAGLLIVFSGIGINWIPFKTYFRWCDFEFPQDDQLCIEESTGLLGELEETLIVDAMESTSPSYDP</sequence>
<dbReference type="PANTHER" id="PTHR10778">
    <property type="entry name" value="SOLUTE CARRIER FAMILY 35 MEMBER B"/>
    <property type="match status" value="1"/>
</dbReference>
<dbReference type="PANTHER" id="PTHR10778:SF10">
    <property type="entry name" value="SOLUTE CARRIER FAMILY 35 MEMBER B1"/>
    <property type="match status" value="1"/>
</dbReference>
<feature type="transmembrane region" description="Helical" evidence="8">
    <location>
        <begin position="339"/>
        <end position="356"/>
    </location>
</feature>
<dbReference type="SUPFAM" id="SSF103481">
    <property type="entry name" value="Multidrug resistance efflux transporter EmrE"/>
    <property type="match status" value="1"/>
</dbReference>
<dbReference type="GO" id="GO:0005459">
    <property type="term" value="F:UDP-galactose transmembrane transporter activity"/>
    <property type="evidence" value="ECO:0007669"/>
    <property type="project" value="TreeGrafter"/>
</dbReference>
<evidence type="ECO:0000256" key="4">
    <source>
        <dbReference type="ARBA" id="ARBA00022692"/>
    </source>
</evidence>
<feature type="transmembrane region" description="Helical" evidence="8">
    <location>
        <begin position="171"/>
        <end position="188"/>
    </location>
</feature>
<name>F0W706_9STRA</name>
<dbReference type="GO" id="GO:0005460">
    <property type="term" value="F:UDP-glucose transmembrane transporter activity"/>
    <property type="evidence" value="ECO:0007669"/>
    <property type="project" value="TreeGrafter"/>
</dbReference>
<keyword evidence="5" id="KW-0256">Endoplasmic reticulum</keyword>
<dbReference type="EMBL" id="FR824072">
    <property type="protein sequence ID" value="CCA16901.1"/>
    <property type="molecule type" value="Genomic_DNA"/>
</dbReference>
<reference evidence="9" key="1">
    <citation type="journal article" date="2011" name="PLoS Biol.">
        <title>Gene gain and loss during evolution of obligate parasitism in the white rust pathogen of Arabidopsis thaliana.</title>
        <authorList>
            <person name="Kemen E."/>
            <person name="Gardiner A."/>
            <person name="Schultz-Larsen T."/>
            <person name="Kemen A.C."/>
            <person name="Balmuth A.L."/>
            <person name="Robert-Seilaniantz A."/>
            <person name="Bailey K."/>
            <person name="Holub E."/>
            <person name="Studholme D.J."/>
            <person name="Maclean D."/>
            <person name="Jones J.D."/>
        </authorList>
    </citation>
    <scope>NUCLEOTIDE SEQUENCE</scope>
</reference>
<evidence type="ECO:0000256" key="2">
    <source>
        <dbReference type="ARBA" id="ARBA00010694"/>
    </source>
</evidence>
<evidence type="ECO:0000313" key="9">
    <source>
        <dbReference type="EMBL" id="CCA16901.1"/>
    </source>
</evidence>
<feature type="transmembrane region" description="Helical" evidence="8">
    <location>
        <begin position="118"/>
        <end position="139"/>
    </location>
</feature>
<evidence type="ECO:0000256" key="3">
    <source>
        <dbReference type="ARBA" id="ARBA00022448"/>
    </source>
</evidence>
<feature type="transmembrane region" description="Helical" evidence="8">
    <location>
        <begin position="85"/>
        <end position="106"/>
    </location>
</feature>
<dbReference type="GO" id="GO:0000139">
    <property type="term" value="C:Golgi membrane"/>
    <property type="evidence" value="ECO:0007669"/>
    <property type="project" value="TreeGrafter"/>
</dbReference>
<feature type="transmembrane region" description="Helical" evidence="8">
    <location>
        <begin position="214"/>
        <end position="234"/>
    </location>
</feature>
<evidence type="ECO:0000256" key="7">
    <source>
        <dbReference type="ARBA" id="ARBA00023136"/>
    </source>
</evidence>
<reference evidence="9" key="2">
    <citation type="submission" date="2011-02" db="EMBL/GenBank/DDBJ databases">
        <authorList>
            <person name="MacLean D."/>
        </authorList>
    </citation>
    <scope>NUCLEOTIDE SEQUENCE</scope>
</reference>
<feature type="transmembrane region" description="Helical" evidence="8">
    <location>
        <begin position="284"/>
        <end position="303"/>
    </location>
</feature>
<dbReference type="Pfam" id="PF08449">
    <property type="entry name" value="UAA"/>
    <property type="match status" value="1"/>
</dbReference>
<evidence type="ECO:0000256" key="6">
    <source>
        <dbReference type="ARBA" id="ARBA00022989"/>
    </source>
</evidence>
<keyword evidence="3" id="KW-0813">Transport</keyword>
<gene>
    <name evidence="9" type="primary">AlNc14C27G2638</name>
    <name evidence="9" type="ORF">ALNC14_030440</name>
</gene>
<dbReference type="GO" id="GO:0005789">
    <property type="term" value="C:endoplasmic reticulum membrane"/>
    <property type="evidence" value="ECO:0007669"/>
    <property type="project" value="UniProtKB-SubCell"/>
</dbReference>
<dbReference type="HOGENOM" id="CLU_684091_0_0_1"/>
<organism evidence="9">
    <name type="scientific">Albugo laibachii Nc14</name>
    <dbReference type="NCBI Taxonomy" id="890382"/>
    <lineage>
        <taxon>Eukaryota</taxon>
        <taxon>Sar</taxon>
        <taxon>Stramenopiles</taxon>
        <taxon>Oomycota</taxon>
        <taxon>Peronosporomycetes</taxon>
        <taxon>Albuginales</taxon>
        <taxon>Albuginaceae</taxon>
        <taxon>Albugo</taxon>
    </lineage>
</organism>
<keyword evidence="6 8" id="KW-1133">Transmembrane helix</keyword>
<evidence type="ECO:0000256" key="5">
    <source>
        <dbReference type="ARBA" id="ARBA00022824"/>
    </source>
</evidence>
<dbReference type="InterPro" id="IPR013657">
    <property type="entry name" value="SCL35B1-4/HUT1"/>
</dbReference>
<dbReference type="InterPro" id="IPR037185">
    <property type="entry name" value="EmrE-like"/>
</dbReference>
<feature type="transmembrane region" description="Helical" evidence="8">
    <location>
        <begin position="254"/>
        <end position="272"/>
    </location>
</feature>
<protein>
    <submittedName>
        <fullName evidence="9">Drug/Metabolite Transporter (DMT) Superfamily putat</fullName>
    </submittedName>
</protein>
<keyword evidence="7 8" id="KW-0472">Membrane</keyword>
<feature type="transmembrane region" description="Helical" evidence="8">
    <location>
        <begin position="55"/>
        <end position="73"/>
    </location>
</feature>
<proteinExistence type="inferred from homology"/>
<dbReference type="AlphaFoldDB" id="F0W706"/>
<comment type="similarity">
    <text evidence="2">Belongs to the nucleotide-sugar transporter family. SLC35B subfamily.</text>
</comment>
<evidence type="ECO:0000256" key="8">
    <source>
        <dbReference type="SAM" id="Phobius"/>
    </source>
</evidence>
<keyword evidence="4 8" id="KW-0812">Transmembrane</keyword>
<accession>F0W706</accession>